<gene>
    <name evidence="5" type="ORF">CFR72_10645</name>
</gene>
<evidence type="ECO:0000256" key="1">
    <source>
        <dbReference type="ARBA" id="ARBA00022651"/>
    </source>
</evidence>
<dbReference type="InterPro" id="IPR056442">
    <property type="entry name" value="GINT1_N"/>
</dbReference>
<dbReference type="RefSeq" id="WP_110913937.1">
    <property type="nucleotide sequence ID" value="NZ_NKUF01000023.1"/>
</dbReference>
<dbReference type="GO" id="GO:0045493">
    <property type="term" value="P:xylan catabolic process"/>
    <property type="evidence" value="ECO:0007669"/>
    <property type="project" value="UniProtKB-KW"/>
</dbReference>
<dbReference type="Gene3D" id="2.115.10.20">
    <property type="entry name" value="Glycosyl hydrolase domain, family 43"/>
    <property type="match status" value="1"/>
</dbReference>
<dbReference type="InterPro" id="IPR023296">
    <property type="entry name" value="Glyco_hydro_beta-prop_sf"/>
</dbReference>
<keyword evidence="1" id="KW-0858">Xylan degradation</keyword>
<keyword evidence="2" id="KW-0119">Carbohydrate metabolism</keyword>
<evidence type="ECO:0000313" key="6">
    <source>
        <dbReference type="Proteomes" id="UP000248301"/>
    </source>
</evidence>
<organism evidence="5 6">
    <name type="scientific">Gluconacetobacter entanii</name>
    <dbReference type="NCBI Taxonomy" id="108528"/>
    <lineage>
        <taxon>Bacteria</taxon>
        <taxon>Pseudomonadati</taxon>
        <taxon>Pseudomonadota</taxon>
        <taxon>Alphaproteobacteria</taxon>
        <taxon>Acetobacterales</taxon>
        <taxon>Acetobacteraceae</taxon>
        <taxon>Gluconacetobacter</taxon>
    </lineage>
</organism>
<feature type="region of interest" description="Disordered" evidence="3">
    <location>
        <begin position="189"/>
        <end position="210"/>
    </location>
</feature>
<name>A0A318PQM9_9PROT</name>
<dbReference type="GO" id="GO:0016740">
    <property type="term" value="F:transferase activity"/>
    <property type="evidence" value="ECO:0007669"/>
    <property type="project" value="UniProtKB-KW"/>
</dbReference>
<evidence type="ECO:0000256" key="2">
    <source>
        <dbReference type="ARBA" id="ARBA00023277"/>
    </source>
</evidence>
<dbReference type="SUPFAM" id="SSF75005">
    <property type="entry name" value="Arabinanase/levansucrase/invertase"/>
    <property type="match status" value="1"/>
</dbReference>
<reference evidence="5 6" key="1">
    <citation type="submission" date="2017-07" db="EMBL/GenBank/DDBJ databases">
        <title>A draft genome sequence of Gluconacetobacter entanii LTH 4560.</title>
        <authorList>
            <person name="Skraban J."/>
            <person name="Cleenwerck I."/>
            <person name="Vandamme P."/>
            <person name="Trcek J."/>
        </authorList>
    </citation>
    <scope>NUCLEOTIDE SEQUENCE [LARGE SCALE GENOMIC DNA]</scope>
    <source>
        <strain evidence="5 6">LTH 4560</strain>
    </source>
</reference>
<dbReference type="Pfam" id="PF24793">
    <property type="entry name" value="GINT1_N"/>
    <property type="match status" value="1"/>
</dbReference>
<proteinExistence type="predicted"/>
<protein>
    <submittedName>
        <fullName evidence="5">Formyl transferase</fullName>
    </submittedName>
</protein>
<evidence type="ECO:0000256" key="3">
    <source>
        <dbReference type="SAM" id="MobiDB-lite"/>
    </source>
</evidence>
<dbReference type="PANTHER" id="PTHR43772">
    <property type="entry name" value="ENDO-1,4-BETA-XYLANASE"/>
    <property type="match status" value="1"/>
</dbReference>
<comment type="caution">
    <text evidence="5">The sequence shown here is derived from an EMBL/GenBank/DDBJ whole genome shotgun (WGS) entry which is preliminary data.</text>
</comment>
<dbReference type="Proteomes" id="UP000248301">
    <property type="component" value="Unassembled WGS sequence"/>
</dbReference>
<keyword evidence="5" id="KW-0808">Transferase</keyword>
<dbReference type="PANTHER" id="PTHR43772:SF2">
    <property type="entry name" value="PUTATIVE (AFU_ORTHOLOGUE AFUA_2G04480)-RELATED"/>
    <property type="match status" value="1"/>
</dbReference>
<evidence type="ECO:0000259" key="4">
    <source>
        <dbReference type="Pfam" id="PF24793"/>
    </source>
</evidence>
<dbReference type="OrthoDB" id="3771157at2"/>
<feature type="domain" description="Glucosamine inositolphosphorylceramide transferase 1 N-terminal" evidence="4">
    <location>
        <begin position="38"/>
        <end position="243"/>
    </location>
</feature>
<sequence length="307" mass="34360">MGLGRTDIWRTGIINAPMAQVLRDGVGAHPVTWIDNPGPFRFIADPFGIWQDGRLYVFAEAYDYRVKIGRIDVFVFDRALTLVEHCPVLVEPWHLSYPVIVRDTDGTLYMMPESGRSGQQNLYRATDFPYRWERVPEFSFPGAAVDASPIFHDGRWWMFHAPWGQSATDRISLLHVAWADRLMGPWHPHPGNPVRRDIRSTRPGGTPVVTEDGLVLPTQDCAHTYGGAITPLHVTTLTPQHFEARASAPLHAPATFAPFNDGMHTLSAAGEVTLFDAKHTDPSIVGRALVELDRLVLRRLWRQGTGG</sequence>
<dbReference type="InterPro" id="IPR052176">
    <property type="entry name" value="Glycosyl_Hydrlase_43_Enz"/>
</dbReference>
<evidence type="ECO:0000313" key="5">
    <source>
        <dbReference type="EMBL" id="PYD62770.1"/>
    </source>
</evidence>
<dbReference type="EMBL" id="NKUF01000023">
    <property type="protein sequence ID" value="PYD62770.1"/>
    <property type="molecule type" value="Genomic_DNA"/>
</dbReference>
<accession>A0A318PQM9</accession>
<keyword evidence="1" id="KW-0624">Polysaccharide degradation</keyword>
<dbReference type="AlphaFoldDB" id="A0A318PQM9"/>